<evidence type="ECO:0000256" key="1">
    <source>
        <dbReference type="SAM" id="MobiDB-lite"/>
    </source>
</evidence>
<dbReference type="Proteomes" id="UP001530315">
    <property type="component" value="Unassembled WGS sequence"/>
</dbReference>
<dbReference type="EMBL" id="JALLAZ020000171">
    <property type="protein sequence ID" value="KAL3801888.1"/>
    <property type="molecule type" value="Genomic_DNA"/>
</dbReference>
<organism evidence="2 3">
    <name type="scientific">Stephanodiscus triporus</name>
    <dbReference type="NCBI Taxonomy" id="2934178"/>
    <lineage>
        <taxon>Eukaryota</taxon>
        <taxon>Sar</taxon>
        <taxon>Stramenopiles</taxon>
        <taxon>Ochrophyta</taxon>
        <taxon>Bacillariophyta</taxon>
        <taxon>Coscinodiscophyceae</taxon>
        <taxon>Thalassiosirophycidae</taxon>
        <taxon>Stephanodiscales</taxon>
        <taxon>Stephanodiscaceae</taxon>
        <taxon>Stephanodiscus</taxon>
    </lineage>
</organism>
<comment type="caution">
    <text evidence="2">The sequence shown here is derived from an EMBL/GenBank/DDBJ whole genome shotgun (WGS) entry which is preliminary data.</text>
</comment>
<sequence>MDLQDQLWRWRGRPEQQQRHVPKSPACHPHFRYFSNETSRAWSDDTKFQRLYFYHARKAGGTSLANYFAMVAHHHGLKFEHAEWFEAEEPGTHELPTFYVTHLREPVDRSISHFKCQCAVNCYIQWFSGACPEFDIPIEEQFQMAKTKLLRYNFIVVVEWLSDPEYASAVESFFGVPGVTARRSAYCEHSSHKANKLVPLTIENHTLDKLSELNVADINLYKDLTDCLDEDDDQGYNFPQLDAGRFDNTSSVQVHYSEYMEWKRKNNDRRKQRENPEKVKTSIDKIMKETNEDEI</sequence>
<feature type="region of interest" description="Disordered" evidence="1">
    <location>
        <begin position="264"/>
        <end position="295"/>
    </location>
</feature>
<dbReference type="AlphaFoldDB" id="A0ABD3QNB0"/>
<gene>
    <name evidence="2" type="ORF">ACHAW5_008674</name>
</gene>
<reference evidence="2 3" key="1">
    <citation type="submission" date="2024-10" db="EMBL/GenBank/DDBJ databases">
        <title>Updated reference genomes for cyclostephanoid diatoms.</title>
        <authorList>
            <person name="Roberts W.R."/>
            <person name="Alverson A.J."/>
        </authorList>
    </citation>
    <scope>NUCLEOTIDE SEQUENCE [LARGE SCALE GENOMIC DNA]</scope>
    <source>
        <strain evidence="2 3">AJA276-08</strain>
    </source>
</reference>
<proteinExistence type="predicted"/>
<evidence type="ECO:0000313" key="3">
    <source>
        <dbReference type="Proteomes" id="UP001530315"/>
    </source>
</evidence>
<name>A0ABD3QNB0_9STRA</name>
<dbReference type="InterPro" id="IPR027417">
    <property type="entry name" value="P-loop_NTPase"/>
</dbReference>
<accession>A0ABD3QNB0</accession>
<dbReference type="Gene3D" id="3.40.50.300">
    <property type="entry name" value="P-loop containing nucleotide triphosphate hydrolases"/>
    <property type="match status" value="1"/>
</dbReference>
<protein>
    <submittedName>
        <fullName evidence="2">Uncharacterized protein</fullName>
    </submittedName>
</protein>
<keyword evidence="3" id="KW-1185">Reference proteome</keyword>
<evidence type="ECO:0000313" key="2">
    <source>
        <dbReference type="EMBL" id="KAL3801888.1"/>
    </source>
</evidence>